<dbReference type="InterPro" id="IPR050432">
    <property type="entry name" value="FAD-linked_Oxidoreductases_BP"/>
</dbReference>
<dbReference type="PROSITE" id="PS51387">
    <property type="entry name" value="FAD_PCMH"/>
    <property type="match status" value="1"/>
</dbReference>
<name>A0A0U5GHI6_ASPCI</name>
<gene>
    <name evidence="5" type="ORF">ASPCAL13978</name>
</gene>
<proteinExistence type="inferred from homology"/>
<dbReference type="Proteomes" id="UP000054771">
    <property type="component" value="Unassembled WGS sequence"/>
</dbReference>
<dbReference type="InterPro" id="IPR006094">
    <property type="entry name" value="Oxid_FAD_bind_N"/>
</dbReference>
<accession>A0A0U5GHI6</accession>
<evidence type="ECO:0000256" key="2">
    <source>
        <dbReference type="ARBA" id="ARBA00023002"/>
    </source>
</evidence>
<keyword evidence="2" id="KW-0560">Oxidoreductase</keyword>
<feature type="chain" id="PRO_5006857890" description="FAD-binding PCMH-type domain-containing protein" evidence="3">
    <location>
        <begin position="18"/>
        <end position="605"/>
    </location>
</feature>
<dbReference type="GO" id="GO:0016491">
    <property type="term" value="F:oxidoreductase activity"/>
    <property type="evidence" value="ECO:0007669"/>
    <property type="project" value="UniProtKB-KW"/>
</dbReference>
<dbReference type="Pfam" id="PF08031">
    <property type="entry name" value="BBE"/>
    <property type="match status" value="1"/>
</dbReference>
<dbReference type="Pfam" id="PF01565">
    <property type="entry name" value="FAD_binding_4"/>
    <property type="match status" value="1"/>
</dbReference>
<dbReference type="InterPro" id="IPR036318">
    <property type="entry name" value="FAD-bd_PCMH-like_sf"/>
</dbReference>
<keyword evidence="3" id="KW-0732">Signal</keyword>
<comment type="similarity">
    <text evidence="1">Belongs to the oxygen-dependent FAD-linked oxidoreductase family.</text>
</comment>
<dbReference type="AlphaFoldDB" id="A0A0U5GHI6"/>
<dbReference type="PANTHER" id="PTHR13878:SF91">
    <property type="entry name" value="FAD BINDING DOMAIN PROTEIN (AFU_ORTHOLOGUE AFUA_6G12070)-RELATED"/>
    <property type="match status" value="1"/>
</dbReference>
<feature type="signal peptide" evidence="3">
    <location>
        <begin position="1"/>
        <end position="17"/>
    </location>
</feature>
<dbReference type="PANTHER" id="PTHR13878">
    <property type="entry name" value="GULONOLACTONE OXIDASE"/>
    <property type="match status" value="1"/>
</dbReference>
<feature type="domain" description="FAD-binding PCMH-type" evidence="4">
    <location>
        <begin position="124"/>
        <end position="307"/>
    </location>
</feature>
<dbReference type="OrthoDB" id="9983560at2759"/>
<dbReference type="GO" id="GO:0071949">
    <property type="term" value="F:FAD binding"/>
    <property type="evidence" value="ECO:0007669"/>
    <property type="project" value="InterPro"/>
</dbReference>
<dbReference type="InterPro" id="IPR016169">
    <property type="entry name" value="FAD-bd_PCMH_sub2"/>
</dbReference>
<evidence type="ECO:0000259" key="4">
    <source>
        <dbReference type="PROSITE" id="PS51387"/>
    </source>
</evidence>
<evidence type="ECO:0000256" key="3">
    <source>
        <dbReference type="SAM" id="SignalP"/>
    </source>
</evidence>
<dbReference type="InterPro" id="IPR012951">
    <property type="entry name" value="BBE"/>
</dbReference>
<dbReference type="EMBL" id="CDMC01000021">
    <property type="protein sequence ID" value="CEL10871.1"/>
    <property type="molecule type" value="Genomic_DNA"/>
</dbReference>
<reference evidence="6" key="1">
    <citation type="journal article" date="2016" name="Genome Announc.">
        <title>Draft genome sequences of fungus Aspergillus calidoustus.</title>
        <authorList>
            <person name="Horn F."/>
            <person name="Linde J."/>
            <person name="Mattern D.J."/>
            <person name="Walther G."/>
            <person name="Guthke R."/>
            <person name="Scherlach K."/>
            <person name="Martin K."/>
            <person name="Brakhage A.A."/>
            <person name="Petzke L."/>
            <person name="Valiante V."/>
        </authorList>
    </citation>
    <scope>NUCLEOTIDE SEQUENCE [LARGE SCALE GENOMIC DNA]</scope>
    <source>
        <strain evidence="6">SF006504</strain>
    </source>
</reference>
<evidence type="ECO:0000313" key="5">
    <source>
        <dbReference type="EMBL" id="CEL10871.1"/>
    </source>
</evidence>
<protein>
    <recommendedName>
        <fullName evidence="4">FAD-binding PCMH-type domain-containing protein</fullName>
    </recommendedName>
</protein>
<dbReference type="OMA" id="INTEWET"/>
<dbReference type="SUPFAM" id="SSF56176">
    <property type="entry name" value="FAD-binding/transporter-associated domain-like"/>
    <property type="match status" value="1"/>
</dbReference>
<dbReference type="STRING" id="454130.A0A0U5GHI6"/>
<evidence type="ECO:0000313" key="6">
    <source>
        <dbReference type="Proteomes" id="UP000054771"/>
    </source>
</evidence>
<evidence type="ECO:0000256" key="1">
    <source>
        <dbReference type="ARBA" id="ARBA00005466"/>
    </source>
</evidence>
<keyword evidence="6" id="KW-1185">Reference proteome</keyword>
<dbReference type="InterPro" id="IPR016166">
    <property type="entry name" value="FAD-bd_PCMH"/>
</dbReference>
<sequence length="605" mass="64874">MALFSLALVAVLGQVTALSPRMSSLSSVSDTAWQSLNSSVGGRLYYGEPLLAPCYTRYNGHFQRPDAQECSILQNNRTNGPFVSDHFGGYQNVNWAACQSSGESCAFGSLSPDLVTPVTKECKQGSVSPKYVDARSVEDVQKTLLFAQENNLPVVIKNTGHDYTGRSSGPDSLGLWTHHIQPSITLQKGFIPQGCSDSVGDVITFGAGQQFAGIYKFAHEHNYRVVGGSSSTVNAAGGWITGGGHSLLSNELGLGVDNVQQLKAVLPNGTYITANRCQNQDIFFALRGGGGGTFGVITEMSTFAHPEKPMVSISVFSFSPNSAKDFISIIVANADRWASEGWGGYIQPGLIGKGVSSFFMATSLLNQSAAEISMKPMTDFAHRQGTLAIANITSTSTYFEIMNALVGTGAAESLGSGGATAMSSRIIPQKYFQGAANQQKLSSILVDILTAAQEDSGLLPAVAPLFICVTAPTTYSQSLPASDQPNGPGASSVTPAWRTGLWHAIHLRSFSPSKTRDPDTVREIFQAAHNTMNPLREFTPDGGAYQNEADAFETDPIGSFWGEENYARLLRIKQEVDPKNLLSVHNGVGWEREDERFRCYPDVSV</sequence>
<dbReference type="Gene3D" id="3.30.465.10">
    <property type="match status" value="1"/>
</dbReference>
<organism evidence="5 6">
    <name type="scientific">Aspergillus calidoustus</name>
    <dbReference type="NCBI Taxonomy" id="454130"/>
    <lineage>
        <taxon>Eukaryota</taxon>
        <taxon>Fungi</taxon>
        <taxon>Dikarya</taxon>
        <taxon>Ascomycota</taxon>
        <taxon>Pezizomycotina</taxon>
        <taxon>Eurotiomycetes</taxon>
        <taxon>Eurotiomycetidae</taxon>
        <taxon>Eurotiales</taxon>
        <taxon>Aspergillaceae</taxon>
        <taxon>Aspergillus</taxon>
        <taxon>Aspergillus subgen. Nidulantes</taxon>
    </lineage>
</organism>